<gene>
    <name evidence="5" type="ORF">OG563_27620</name>
</gene>
<organism evidence="5 6">
    <name type="scientific">Nocardia vinacea</name>
    <dbReference type="NCBI Taxonomy" id="96468"/>
    <lineage>
        <taxon>Bacteria</taxon>
        <taxon>Bacillati</taxon>
        <taxon>Actinomycetota</taxon>
        <taxon>Actinomycetes</taxon>
        <taxon>Mycobacteriales</taxon>
        <taxon>Nocardiaceae</taxon>
        <taxon>Nocardia</taxon>
    </lineage>
</organism>
<keyword evidence="3" id="KW-0963">Cytoplasm</keyword>
<evidence type="ECO:0000256" key="4">
    <source>
        <dbReference type="ARBA" id="ARBA00023186"/>
    </source>
</evidence>
<evidence type="ECO:0000313" key="5">
    <source>
        <dbReference type="EMBL" id="WUV42997.1"/>
    </source>
</evidence>
<comment type="subcellular location">
    <subcellularLocation>
        <location evidence="1">Cytoplasm</location>
    </subcellularLocation>
</comment>
<keyword evidence="6" id="KW-1185">Reference proteome</keyword>
<protein>
    <submittedName>
        <fullName evidence="5">ESX secretion-associated protein EspG</fullName>
    </submittedName>
</protein>
<proteinExistence type="inferred from homology"/>
<evidence type="ECO:0000256" key="2">
    <source>
        <dbReference type="ARBA" id="ARBA00006411"/>
    </source>
</evidence>
<reference evidence="5" key="1">
    <citation type="submission" date="2022-10" db="EMBL/GenBank/DDBJ databases">
        <title>The complete genomes of actinobacterial strains from the NBC collection.</title>
        <authorList>
            <person name="Joergensen T.S."/>
            <person name="Alvarez Arevalo M."/>
            <person name="Sterndorff E.B."/>
            <person name="Faurdal D."/>
            <person name="Vuksanovic O."/>
            <person name="Mourched A.-S."/>
            <person name="Charusanti P."/>
            <person name="Shaw S."/>
            <person name="Blin K."/>
            <person name="Weber T."/>
        </authorList>
    </citation>
    <scope>NUCLEOTIDE SEQUENCE</scope>
    <source>
        <strain evidence="5">NBC_01482</strain>
    </source>
</reference>
<dbReference type="InterPro" id="IPR025734">
    <property type="entry name" value="EspG"/>
</dbReference>
<dbReference type="Proteomes" id="UP001432062">
    <property type="component" value="Chromosome"/>
</dbReference>
<dbReference type="RefSeq" id="WP_327096247.1">
    <property type="nucleotide sequence ID" value="NZ_CP109149.1"/>
</dbReference>
<dbReference type="EMBL" id="CP109441">
    <property type="protein sequence ID" value="WUV42997.1"/>
    <property type="molecule type" value="Genomic_DNA"/>
</dbReference>
<comment type="similarity">
    <text evidence="2">Belongs to the EspG family.</text>
</comment>
<evidence type="ECO:0000256" key="1">
    <source>
        <dbReference type="ARBA" id="ARBA00004496"/>
    </source>
</evidence>
<dbReference type="Pfam" id="PF14011">
    <property type="entry name" value="ESX-1_EspG"/>
    <property type="match status" value="1"/>
</dbReference>
<sequence>MGWTFTPDEFAHVWRETEVDRHPYPLRILETPRTEAEADKLRAQLEERLPPRSDPDLSACLRIMAAPHTRIVAIGGGHGPGTEIRLLACAIYDRAVLAIQEPGSGPDFGGRVRLSIGLSAKLGARIAALLPVVPAGHEPARAASADAIRDNETVVVAQRAVPSIRRLLLKPHTAEGHIRIEGRLDHPSPQPPIHYTWIDVKGDGRYLIKAGDTVHIVPASAEQLATQLQKRIPAQAR</sequence>
<name>A0ABZ1YM62_9NOCA</name>
<evidence type="ECO:0000313" key="6">
    <source>
        <dbReference type="Proteomes" id="UP001432062"/>
    </source>
</evidence>
<accession>A0ABZ1YM62</accession>
<evidence type="ECO:0000256" key="3">
    <source>
        <dbReference type="ARBA" id="ARBA00022490"/>
    </source>
</evidence>
<keyword evidence="4" id="KW-0143">Chaperone</keyword>